<dbReference type="RefSeq" id="WP_143332602.1">
    <property type="nucleotide sequence ID" value="NZ_AP019697.1"/>
</dbReference>
<name>A0A8D4UUQ4_9FIRM</name>
<feature type="transmembrane region" description="Helical" evidence="1">
    <location>
        <begin position="125"/>
        <end position="145"/>
    </location>
</feature>
<feature type="transmembrane region" description="Helical" evidence="1">
    <location>
        <begin position="467"/>
        <end position="486"/>
    </location>
</feature>
<keyword evidence="3" id="KW-1185">Reference proteome</keyword>
<keyword evidence="1" id="KW-1133">Transmembrane helix</keyword>
<evidence type="ECO:0000313" key="2">
    <source>
        <dbReference type="EMBL" id="BBK25332.1"/>
    </source>
</evidence>
<dbReference type="Pfam" id="PF19484">
    <property type="entry name" value="DUF6020"/>
    <property type="match status" value="1"/>
</dbReference>
<feature type="transmembrane region" description="Helical" evidence="1">
    <location>
        <begin position="92"/>
        <end position="113"/>
    </location>
</feature>
<evidence type="ECO:0000313" key="3">
    <source>
        <dbReference type="Proteomes" id="UP000320585"/>
    </source>
</evidence>
<dbReference type="Proteomes" id="UP000320585">
    <property type="component" value="Chromosome"/>
</dbReference>
<dbReference type="OrthoDB" id="3035992at2"/>
<feature type="transmembrane region" description="Helical" evidence="1">
    <location>
        <begin position="50"/>
        <end position="71"/>
    </location>
</feature>
<reference evidence="3" key="1">
    <citation type="submission" date="2019-05" db="EMBL/GenBank/DDBJ databases">
        <title>Complete genome sequencing of Dialister sp. strain 5BBH33.</title>
        <authorList>
            <person name="Sakamoto M."/>
            <person name="Murakami T."/>
            <person name="Mori H."/>
        </authorList>
    </citation>
    <scope>NUCLEOTIDE SEQUENCE [LARGE SCALE GENOMIC DNA]</scope>
    <source>
        <strain evidence="3">5BBH33</strain>
    </source>
</reference>
<protein>
    <submittedName>
        <fullName evidence="2">Uncharacterized protein</fullName>
    </submittedName>
</protein>
<sequence length="584" mass="67394">MTHQGRPWLTALTGFIALLMGFCEFYTYRIGWHPFSNPWNRARLLHVEDIPMVLAAGAATFIVLTLLLWLLEKIPPIPEKEGPGGSPLDAPFALIAAFLFLAWMPFFLVFYPGTGMNDTTDIMRAGIWAAGQHTFIYCMAVYGPTELSKELTGSASYGLAFISVVQMFLFACAISYTLSWVYRKTGRMWLSWGLALYYGFLPMIVNMSFSNVKDVPFSAVILLWVPLMTSFVSGYKENAWESNKYLYALAGIGMMMLRNNGIFVFIPMMLSIIILIKHVRMKVLLTSLVMIVISITPDIVIKETLDLPQLFQERVGIPLQQYSRTVAVGAPLTKAEENYTIRMMMPEQIKTWYDPFTADLIKWNSNFDFYYFNNHPDEFWKAWKSLGERNKETYVEAWLFATYGYWAFPAPDEMTQSRFGWAFSENDLKNGLAPQHNNAYHTATILKFFDPKTQENLGTYLWDHSRYLGAGTCLWITLCIGLLLFRRRQYTRFLVLLPSCLLWGTLMIAAPAAFVFRYVYFFPLCMPLFLLLPFLPEGRYSRMHWRADTETIPMEPMRNTIHDEKAVFPEPRDRSGDGYTHWKD</sequence>
<accession>A0A8D4UUQ4</accession>
<feature type="transmembrane region" description="Helical" evidence="1">
    <location>
        <begin position="493"/>
        <end position="512"/>
    </location>
</feature>
<gene>
    <name evidence="2" type="ORF">Dia5BBH33_12670</name>
</gene>
<dbReference type="KEGG" id="dho:Dia5BBH33_12670"/>
<feature type="transmembrane region" description="Helical" evidence="1">
    <location>
        <begin position="188"/>
        <end position="205"/>
    </location>
</feature>
<feature type="transmembrane region" description="Helical" evidence="1">
    <location>
        <begin position="7"/>
        <end position="30"/>
    </location>
</feature>
<keyword evidence="1" id="KW-0812">Transmembrane</keyword>
<proteinExistence type="predicted"/>
<feature type="transmembrane region" description="Helical" evidence="1">
    <location>
        <begin position="518"/>
        <end position="536"/>
    </location>
</feature>
<evidence type="ECO:0000256" key="1">
    <source>
        <dbReference type="SAM" id="Phobius"/>
    </source>
</evidence>
<feature type="transmembrane region" description="Helical" evidence="1">
    <location>
        <begin position="247"/>
        <end position="276"/>
    </location>
</feature>
<feature type="transmembrane region" description="Helical" evidence="1">
    <location>
        <begin position="283"/>
        <end position="301"/>
    </location>
</feature>
<feature type="transmembrane region" description="Helical" evidence="1">
    <location>
        <begin position="157"/>
        <end position="182"/>
    </location>
</feature>
<dbReference type="AlphaFoldDB" id="A0A8D4UUQ4"/>
<dbReference type="InterPro" id="IPR046062">
    <property type="entry name" value="DUF6020"/>
</dbReference>
<organism evidence="2 3">
    <name type="scientific">Dialister hominis</name>
    <dbReference type="NCBI Taxonomy" id="2582419"/>
    <lineage>
        <taxon>Bacteria</taxon>
        <taxon>Bacillati</taxon>
        <taxon>Bacillota</taxon>
        <taxon>Negativicutes</taxon>
        <taxon>Veillonellales</taxon>
        <taxon>Veillonellaceae</taxon>
        <taxon>Dialister</taxon>
    </lineage>
</organism>
<dbReference type="EMBL" id="AP019697">
    <property type="protein sequence ID" value="BBK25332.1"/>
    <property type="molecule type" value="Genomic_DNA"/>
</dbReference>
<keyword evidence="1" id="KW-0472">Membrane</keyword>
<dbReference type="GeneID" id="92716492"/>